<organism evidence="1">
    <name type="scientific">Enterococcus faecalis</name>
    <name type="common">Streptococcus faecalis</name>
    <dbReference type="NCBI Taxonomy" id="1351"/>
    <lineage>
        <taxon>Bacteria</taxon>
        <taxon>Bacillati</taxon>
        <taxon>Bacillota</taxon>
        <taxon>Bacilli</taxon>
        <taxon>Lactobacillales</taxon>
        <taxon>Enterococcaceae</taxon>
        <taxon>Enterococcus</taxon>
    </lineage>
</organism>
<gene>
    <name evidence="1" type="primary">EP0022</name>
</gene>
<protein>
    <recommendedName>
        <fullName evidence="2">Transposase</fullName>
    </recommendedName>
</protein>
<name>Q9F1H3_ENTFL</name>
<keyword evidence="1" id="KW-0614">Plasmid</keyword>
<accession>Q9F1H3</accession>
<sequence>MCLIKKGGTRPRRLVSKAFSACKIPDHFSATWGEYPSYTLKWSGILQLRKKYQAPRTNRIEKKIMSKVIKNKEKSLKDEVQKINPYPSLGVS</sequence>
<geneLocation type="plasmid" evidence="1">
    <name>pAM373</name>
</geneLocation>
<proteinExistence type="predicted"/>
<evidence type="ECO:0000313" key="1">
    <source>
        <dbReference type="EMBL" id="AAG40433.1"/>
    </source>
</evidence>
<dbReference type="AlphaFoldDB" id="Q9F1H3"/>
<reference evidence="1" key="1">
    <citation type="journal article" date="2000" name="Mol. Microbiol.">
        <title>Enterococcus faecalis conjugative plasmid pAM373: complete nucleotide sequence and genetic analyses of sex pheromone response.</title>
        <authorList>
            <person name="De Boever E.H."/>
            <person name="Clewell D.B."/>
            <person name="Fraser C.M."/>
        </authorList>
    </citation>
    <scope>NUCLEOTIDE SEQUENCE [LARGE SCALE GENOMIC DNA]</scope>
    <source>
        <plasmid evidence="1">pAM373</plasmid>
    </source>
</reference>
<evidence type="ECO:0008006" key="2">
    <source>
        <dbReference type="Google" id="ProtNLM"/>
    </source>
</evidence>
<dbReference type="EMBL" id="AE002565">
    <property type="protein sequence ID" value="AAG40433.1"/>
    <property type="molecule type" value="Genomic_DNA"/>
</dbReference>